<protein>
    <submittedName>
        <fullName evidence="2">Uncharacterized protein</fullName>
    </submittedName>
</protein>
<organism evidence="2 3">
    <name type="scientific">Caligus rogercresseyi</name>
    <name type="common">Sea louse</name>
    <dbReference type="NCBI Taxonomy" id="217165"/>
    <lineage>
        <taxon>Eukaryota</taxon>
        <taxon>Metazoa</taxon>
        <taxon>Ecdysozoa</taxon>
        <taxon>Arthropoda</taxon>
        <taxon>Crustacea</taxon>
        <taxon>Multicrustacea</taxon>
        <taxon>Hexanauplia</taxon>
        <taxon>Copepoda</taxon>
        <taxon>Siphonostomatoida</taxon>
        <taxon>Caligidae</taxon>
        <taxon>Caligus</taxon>
    </lineage>
</organism>
<evidence type="ECO:0000313" key="3">
    <source>
        <dbReference type="Proteomes" id="UP000595437"/>
    </source>
</evidence>
<reference evidence="3" key="1">
    <citation type="submission" date="2021-01" db="EMBL/GenBank/DDBJ databases">
        <title>Caligus Genome Assembly.</title>
        <authorList>
            <person name="Gallardo-Escarate C."/>
        </authorList>
    </citation>
    <scope>NUCLEOTIDE SEQUENCE [LARGE SCALE GENOMIC DNA]</scope>
</reference>
<evidence type="ECO:0000256" key="1">
    <source>
        <dbReference type="SAM" id="MobiDB-lite"/>
    </source>
</evidence>
<dbReference type="AlphaFoldDB" id="A0A7T8GY27"/>
<dbReference type="Proteomes" id="UP000595437">
    <property type="component" value="Chromosome 9"/>
</dbReference>
<feature type="compositionally biased region" description="Basic and acidic residues" evidence="1">
    <location>
        <begin position="55"/>
        <end position="87"/>
    </location>
</feature>
<feature type="compositionally biased region" description="Polar residues" evidence="1">
    <location>
        <begin position="43"/>
        <end position="54"/>
    </location>
</feature>
<accession>A0A7T8GY27</accession>
<proteinExistence type="predicted"/>
<dbReference type="EMBL" id="CP045898">
    <property type="protein sequence ID" value="QQP39973.1"/>
    <property type="molecule type" value="Genomic_DNA"/>
</dbReference>
<name>A0A7T8GY27_CALRO</name>
<feature type="region of interest" description="Disordered" evidence="1">
    <location>
        <begin position="1"/>
        <end position="128"/>
    </location>
</feature>
<feature type="compositionally biased region" description="Basic and acidic residues" evidence="1">
    <location>
        <begin position="1"/>
        <end position="18"/>
    </location>
</feature>
<gene>
    <name evidence="2" type="ORF">FKW44_013855</name>
</gene>
<sequence>EEVEIKALLEDAKTLKDPEDPDEQQPSKEMLENGDDSDDAESSRSGCPNGSLSSRIDKWKMKHEAMLKKGKEESKRPEEDGEEKAPEENGGSSESPLCIDFEPESLPPPGGPNNTPSNPTVNKTVLSV</sequence>
<evidence type="ECO:0000313" key="2">
    <source>
        <dbReference type="EMBL" id="QQP39973.1"/>
    </source>
</evidence>
<feature type="non-terminal residue" evidence="2">
    <location>
        <position position="128"/>
    </location>
</feature>
<keyword evidence="3" id="KW-1185">Reference proteome</keyword>